<keyword evidence="2" id="KW-1185">Reference proteome</keyword>
<accession>A0AC61N6X1</accession>
<dbReference type="EMBL" id="CP068393">
    <property type="protein sequence ID" value="QUC67621.1"/>
    <property type="molecule type" value="Genomic_DNA"/>
</dbReference>
<proteinExistence type="predicted"/>
<dbReference type="Proteomes" id="UP000682782">
    <property type="component" value="Chromosome"/>
</dbReference>
<evidence type="ECO:0000313" key="2">
    <source>
        <dbReference type="Proteomes" id="UP000682782"/>
    </source>
</evidence>
<protein>
    <submittedName>
        <fullName evidence="1">PadR family transcriptional regulator</fullName>
    </submittedName>
</protein>
<sequence>MPEESAEIPDELEAVNDMPKDRKIDMVILGLLAHEDMTGYDIKKRIDHEISFFWKGSFGSIYPALSGMLAAGQVEKTGASSGSGREKILYRITAAGRETLESWLKDSKADNDLKYETLVKLFFGRSAGKEVTIRNIEIFEKQVEKDLAALQFFRKNLEQVLQEEDHLYYYLTVLFGIETYEAYLKWCVKAKKLLM</sequence>
<organism evidence="1 2">
    <name type="scientific">Aristaeella hokkaidonensis</name>
    <dbReference type="NCBI Taxonomy" id="3046382"/>
    <lineage>
        <taxon>Bacteria</taxon>
        <taxon>Bacillati</taxon>
        <taxon>Bacillota</taxon>
        <taxon>Clostridia</taxon>
        <taxon>Eubacteriales</taxon>
        <taxon>Aristaeellaceae</taxon>
        <taxon>Aristaeella</taxon>
    </lineage>
</organism>
<evidence type="ECO:0000313" key="1">
    <source>
        <dbReference type="EMBL" id="QUC67621.1"/>
    </source>
</evidence>
<reference evidence="1" key="1">
    <citation type="submission" date="2021-01" db="EMBL/GenBank/DDBJ databases">
        <title>Complete genome sequence of Clostridiales bacterium R-7.</title>
        <authorList>
            <person name="Mahoney-Kurpe S.C."/>
            <person name="Palevich N."/>
            <person name="Koike S."/>
            <person name="Moon C.D."/>
            <person name="Attwood G.T."/>
        </authorList>
    </citation>
    <scope>NUCLEOTIDE SEQUENCE</scope>
    <source>
        <strain evidence="1">R-7</strain>
    </source>
</reference>
<name>A0AC61N6X1_9FIRM</name>
<gene>
    <name evidence="1" type="ORF">JYE49_02660</name>
</gene>